<name>A0A4R1BNR0_9PROT</name>
<dbReference type="RefSeq" id="WP_131444564.1">
    <property type="nucleotide sequence ID" value="NZ_SJZB01000008.1"/>
</dbReference>
<dbReference type="NCBIfam" id="TIGR02286">
    <property type="entry name" value="PaaD"/>
    <property type="match status" value="1"/>
</dbReference>
<feature type="domain" description="Thioesterase" evidence="2">
    <location>
        <begin position="44"/>
        <end position="115"/>
    </location>
</feature>
<proteinExistence type="predicted"/>
<dbReference type="CDD" id="cd03443">
    <property type="entry name" value="PaaI_thioesterase"/>
    <property type="match status" value="1"/>
</dbReference>
<organism evidence="3 4">
    <name type="scientific">Parasulfuritortus cantonensis</name>
    <dbReference type="NCBI Taxonomy" id="2528202"/>
    <lineage>
        <taxon>Bacteria</taxon>
        <taxon>Pseudomonadati</taxon>
        <taxon>Pseudomonadota</taxon>
        <taxon>Betaproteobacteria</taxon>
        <taxon>Nitrosomonadales</taxon>
        <taxon>Thiobacillaceae</taxon>
        <taxon>Parasulfuritortus</taxon>
    </lineage>
</organism>
<dbReference type="Pfam" id="PF03061">
    <property type="entry name" value="4HBT"/>
    <property type="match status" value="1"/>
</dbReference>
<dbReference type="InterPro" id="IPR052723">
    <property type="entry name" value="Acyl-CoA_thioesterase_PaaI"/>
</dbReference>
<evidence type="ECO:0000256" key="1">
    <source>
        <dbReference type="ARBA" id="ARBA00022801"/>
    </source>
</evidence>
<dbReference type="InterPro" id="IPR003736">
    <property type="entry name" value="PAAI_dom"/>
</dbReference>
<accession>A0A4R1BNR0</accession>
<dbReference type="SUPFAM" id="SSF54637">
    <property type="entry name" value="Thioesterase/thiol ester dehydrase-isomerase"/>
    <property type="match status" value="1"/>
</dbReference>
<dbReference type="Gene3D" id="3.10.129.10">
    <property type="entry name" value="Hotdog Thioesterase"/>
    <property type="match status" value="1"/>
</dbReference>
<keyword evidence="4" id="KW-1185">Reference proteome</keyword>
<dbReference type="OrthoDB" id="32575at2"/>
<dbReference type="NCBIfam" id="TIGR00369">
    <property type="entry name" value="unchar_dom_1"/>
    <property type="match status" value="1"/>
</dbReference>
<evidence type="ECO:0000313" key="4">
    <source>
        <dbReference type="Proteomes" id="UP000295443"/>
    </source>
</evidence>
<comment type="caution">
    <text evidence="3">The sequence shown here is derived from an EMBL/GenBank/DDBJ whole genome shotgun (WGS) entry which is preliminary data.</text>
</comment>
<protein>
    <submittedName>
        <fullName evidence="3">Hydroxyphenylacetyl-CoA thioesterase PaaI</fullName>
    </submittedName>
</protein>
<evidence type="ECO:0000259" key="2">
    <source>
        <dbReference type="Pfam" id="PF03061"/>
    </source>
</evidence>
<dbReference type="PANTHER" id="PTHR42856:SF1">
    <property type="entry name" value="ACYL-COENZYME A THIOESTERASE PAAI"/>
    <property type="match status" value="1"/>
</dbReference>
<reference evidence="3 4" key="1">
    <citation type="submission" date="2019-03" db="EMBL/GenBank/DDBJ databases">
        <title>Genome sequence of Thiobacillaceae bacterium LSR1, a sulfur-oxidizing bacterium isolated from freshwater sediment.</title>
        <authorList>
            <person name="Li S."/>
        </authorList>
    </citation>
    <scope>NUCLEOTIDE SEQUENCE [LARGE SCALE GENOMIC DNA]</scope>
    <source>
        <strain evidence="3 4">LSR1</strain>
    </source>
</reference>
<dbReference type="InterPro" id="IPR029069">
    <property type="entry name" value="HotDog_dom_sf"/>
</dbReference>
<dbReference type="InterPro" id="IPR006683">
    <property type="entry name" value="Thioestr_dom"/>
</dbReference>
<keyword evidence="1" id="KW-0378">Hydrolase</keyword>
<dbReference type="GO" id="GO:0016289">
    <property type="term" value="F:acyl-CoA hydrolase activity"/>
    <property type="evidence" value="ECO:0007669"/>
    <property type="project" value="TreeGrafter"/>
</dbReference>
<sequence length="141" mass="15293">MTETVPFEFELDPYMRHLGFQAEVPAPGRARVWGELRPEHLNSFGSAHGGFLFSLADSAFALASNSHGALAVALSAHIEYFKGTRAGDRLEAVATEISLTRRTGVYQIEIRNGAEAVALFTGTVYRRPEQPTTLKAGNSAV</sequence>
<dbReference type="PANTHER" id="PTHR42856">
    <property type="entry name" value="ACYL-COENZYME A THIOESTERASE PAAI"/>
    <property type="match status" value="1"/>
</dbReference>
<dbReference type="AlphaFoldDB" id="A0A4R1BNR0"/>
<gene>
    <name evidence="3" type="primary">paaI</name>
    <name evidence="3" type="ORF">EZJ19_01655</name>
</gene>
<dbReference type="EMBL" id="SJZB01000008">
    <property type="protein sequence ID" value="TCJ18936.1"/>
    <property type="molecule type" value="Genomic_DNA"/>
</dbReference>
<evidence type="ECO:0000313" key="3">
    <source>
        <dbReference type="EMBL" id="TCJ18936.1"/>
    </source>
</evidence>
<dbReference type="Proteomes" id="UP000295443">
    <property type="component" value="Unassembled WGS sequence"/>
</dbReference>
<dbReference type="InterPro" id="IPR011973">
    <property type="entry name" value="PaaD"/>
</dbReference>